<accession>A0ABT0A9W8</accession>
<gene>
    <name evidence="1" type="ORF">MTR65_04805</name>
</gene>
<protein>
    <submittedName>
        <fullName evidence="1">Uncharacterized protein</fullName>
    </submittedName>
</protein>
<evidence type="ECO:0000313" key="1">
    <source>
        <dbReference type="EMBL" id="MCJ1959991.1"/>
    </source>
</evidence>
<keyword evidence="2" id="KW-1185">Reference proteome</keyword>
<proteinExistence type="predicted"/>
<organism evidence="1 2">
    <name type="scientific">Novosphingobium mangrovi</name>
    <name type="common">ex Hu et al. 2023</name>
    <dbReference type="NCBI Taxonomy" id="2930094"/>
    <lineage>
        <taxon>Bacteria</taxon>
        <taxon>Pseudomonadati</taxon>
        <taxon>Pseudomonadota</taxon>
        <taxon>Alphaproteobacteria</taxon>
        <taxon>Sphingomonadales</taxon>
        <taxon>Sphingomonadaceae</taxon>
        <taxon>Novosphingobium</taxon>
    </lineage>
</organism>
<dbReference type="RefSeq" id="WP_243797655.1">
    <property type="nucleotide sequence ID" value="NZ_JALHAT010000004.1"/>
</dbReference>
<comment type="caution">
    <text evidence="1">The sequence shown here is derived from an EMBL/GenBank/DDBJ whole genome shotgun (WGS) entry which is preliminary data.</text>
</comment>
<evidence type="ECO:0000313" key="2">
    <source>
        <dbReference type="Proteomes" id="UP001162802"/>
    </source>
</evidence>
<dbReference type="Proteomes" id="UP001162802">
    <property type="component" value="Unassembled WGS sequence"/>
</dbReference>
<sequence length="114" mass="11813">MQVRLPAPLRKVLPGPMAVQAILALGVLLIALSPASRGTALYLPLTTTSPARTVAWSRTHGAALVAPGPYRGSFFVRVPAGNLTGEALQSGALLFAVPEFLCGSPAQTRLALEP</sequence>
<dbReference type="EMBL" id="JALHAT010000004">
    <property type="protein sequence ID" value="MCJ1959991.1"/>
    <property type="molecule type" value="Genomic_DNA"/>
</dbReference>
<name>A0ABT0A9W8_9SPHN</name>
<reference evidence="1" key="1">
    <citation type="submission" date="2022-03" db="EMBL/GenBank/DDBJ databases">
        <title>Identification of a novel bacterium isolated from mangrove sediments.</title>
        <authorList>
            <person name="Pan X."/>
        </authorList>
    </citation>
    <scope>NUCLEOTIDE SEQUENCE</scope>
    <source>
        <strain evidence="1">B2637</strain>
    </source>
</reference>